<dbReference type="PANTHER" id="PTHR15546">
    <property type="entry name" value="BROMODOMAIN ADJACENT TO ZINC FINGER DOMAIN, 2A"/>
    <property type="match status" value="1"/>
</dbReference>
<reference evidence="1" key="1">
    <citation type="journal article" date="2011" name="Plant Physiol.">
        <title>Comprehensive sequence analysis of 24,783 barley full-length cDNAs derived from 12 clone libraries.</title>
        <authorList>
            <person name="Matsumoto T."/>
            <person name="Tanaka T."/>
            <person name="Sakai H."/>
            <person name="Amano N."/>
            <person name="Kanamori H."/>
            <person name="Kurita K."/>
            <person name="Kikuta A."/>
            <person name="Kamiya K."/>
            <person name="Yamamoto M."/>
            <person name="Ikawa H."/>
            <person name="Fujii N."/>
            <person name="Hori K."/>
            <person name="Itoh T."/>
            <person name="Sato K."/>
        </authorList>
    </citation>
    <scope>NUCLEOTIDE SEQUENCE</scope>
</reference>
<organism evidence="1">
    <name type="scientific">Hordeum vulgare subsp. vulgare</name>
    <name type="common">Domesticated barley</name>
    <dbReference type="NCBI Taxonomy" id="112509"/>
    <lineage>
        <taxon>Eukaryota</taxon>
        <taxon>Viridiplantae</taxon>
        <taxon>Streptophyta</taxon>
        <taxon>Embryophyta</taxon>
        <taxon>Tracheophyta</taxon>
        <taxon>Spermatophyta</taxon>
        <taxon>Magnoliopsida</taxon>
        <taxon>Liliopsida</taxon>
        <taxon>Poales</taxon>
        <taxon>Poaceae</taxon>
        <taxon>BOP clade</taxon>
        <taxon>Pooideae</taxon>
        <taxon>Triticodae</taxon>
        <taxon>Triticeae</taxon>
        <taxon>Hordeinae</taxon>
        <taxon>Hordeum</taxon>
    </lineage>
</organism>
<dbReference type="AlphaFoldDB" id="F2EKZ7"/>
<protein>
    <submittedName>
        <fullName evidence="1">Predicted protein</fullName>
    </submittedName>
</protein>
<dbReference type="InterPro" id="IPR053271">
    <property type="entry name" value="DDT_domain"/>
</dbReference>
<evidence type="ECO:0000313" key="1">
    <source>
        <dbReference type="EMBL" id="BAK08019.1"/>
    </source>
</evidence>
<proteinExistence type="evidence at transcript level"/>
<dbReference type="EMBL" id="AK376825">
    <property type="protein sequence ID" value="BAK08019.1"/>
    <property type="molecule type" value="mRNA"/>
</dbReference>
<name>F2EKZ7_HORVV</name>
<sequence>MPLFKRTPFFLLDPPKDLDPKEKVFQVRFTKEIFRDYQYPLTYNCSQLIDLYLIISNQNM</sequence>
<dbReference type="PANTHER" id="PTHR15546:SF2">
    <property type="entry name" value="DDT DOMAIN-CONTAINING PROTEIN DDB_G0282237"/>
    <property type="match status" value="1"/>
</dbReference>
<accession>F2EKZ7</accession>